<dbReference type="SMART" id="SM00173">
    <property type="entry name" value="RAS"/>
    <property type="match status" value="1"/>
</dbReference>
<dbReference type="PROSITE" id="PS51421">
    <property type="entry name" value="RAS"/>
    <property type="match status" value="1"/>
</dbReference>
<dbReference type="EMBL" id="CAIF01000068">
    <property type="protein sequence ID" value="CCH43141.1"/>
    <property type="molecule type" value="Genomic_DNA"/>
</dbReference>
<dbReference type="SMART" id="SM00175">
    <property type="entry name" value="RAB"/>
    <property type="match status" value="1"/>
</dbReference>
<dbReference type="InterPro" id="IPR005225">
    <property type="entry name" value="Small_GTP-bd"/>
</dbReference>
<dbReference type="eggNOG" id="KOG0086">
    <property type="taxonomic scope" value="Eukaryota"/>
</dbReference>
<dbReference type="PANTHER" id="PTHR47979">
    <property type="entry name" value="DRAB11-RELATED"/>
    <property type="match status" value="1"/>
</dbReference>
<dbReference type="PROSITE" id="PS51417">
    <property type="entry name" value="ARF"/>
    <property type="match status" value="1"/>
</dbReference>
<evidence type="ECO:0000313" key="2">
    <source>
        <dbReference type="EMBL" id="CCH43141.1"/>
    </source>
</evidence>
<organism evidence="2 3">
    <name type="scientific">Wickerhamomyces ciferrii (strain ATCC 14091 / BCRC 22168 / CBS 111 / JCM 3599 / NBRC 0793 / NRRL Y-1031 F-60-10)</name>
    <name type="common">Yeast</name>
    <name type="synonym">Pichia ciferrii</name>
    <dbReference type="NCBI Taxonomy" id="1206466"/>
    <lineage>
        <taxon>Eukaryota</taxon>
        <taxon>Fungi</taxon>
        <taxon>Dikarya</taxon>
        <taxon>Ascomycota</taxon>
        <taxon>Saccharomycotina</taxon>
        <taxon>Saccharomycetes</taxon>
        <taxon>Phaffomycetales</taxon>
        <taxon>Wickerhamomycetaceae</taxon>
        <taxon>Wickerhamomyces</taxon>
    </lineage>
</organism>
<dbReference type="STRING" id="1206466.K0KJI8"/>
<dbReference type="PROSITE" id="PS51419">
    <property type="entry name" value="RAB"/>
    <property type="match status" value="1"/>
</dbReference>
<dbReference type="GO" id="GO:0003924">
    <property type="term" value="F:GTPase activity"/>
    <property type="evidence" value="ECO:0007669"/>
    <property type="project" value="InterPro"/>
</dbReference>
<dbReference type="InterPro" id="IPR050209">
    <property type="entry name" value="Rab_GTPases_membrane_traffic"/>
</dbReference>
<dbReference type="AlphaFoldDB" id="K0KJI8"/>
<dbReference type="SMART" id="SM00174">
    <property type="entry name" value="RHO"/>
    <property type="match status" value="1"/>
</dbReference>
<dbReference type="SUPFAM" id="SSF52540">
    <property type="entry name" value="P-loop containing nucleoside triphosphate hydrolases"/>
    <property type="match status" value="1"/>
</dbReference>
<keyword evidence="3" id="KW-1185">Reference proteome</keyword>
<evidence type="ECO:0000313" key="3">
    <source>
        <dbReference type="Proteomes" id="UP000009328"/>
    </source>
</evidence>
<dbReference type="FunFam" id="3.40.50.300:FF:001329">
    <property type="entry name" value="Small GTP-binding protein, putative"/>
    <property type="match status" value="1"/>
</dbReference>
<dbReference type="CDD" id="cd00154">
    <property type="entry name" value="Rab"/>
    <property type="match status" value="1"/>
</dbReference>
<dbReference type="PRINTS" id="PR00449">
    <property type="entry name" value="RASTRNSFRMNG"/>
</dbReference>
<dbReference type="GO" id="GO:0005525">
    <property type="term" value="F:GTP binding"/>
    <property type="evidence" value="ECO:0007669"/>
    <property type="project" value="InterPro"/>
</dbReference>
<comment type="similarity">
    <text evidence="1">Belongs to the small GTPase superfamily. Rab family.</text>
</comment>
<dbReference type="Gene3D" id="3.40.50.300">
    <property type="entry name" value="P-loop containing nucleotide triphosphate hydrolases"/>
    <property type="match status" value="1"/>
</dbReference>
<dbReference type="InterPro" id="IPR027417">
    <property type="entry name" value="P-loop_NTPase"/>
</dbReference>
<evidence type="ECO:0000256" key="1">
    <source>
        <dbReference type="ARBA" id="ARBA00006270"/>
    </source>
</evidence>
<name>K0KJI8_WICCF</name>
<protein>
    <submittedName>
        <fullName evidence="2">Ras-related protein</fullName>
    </submittedName>
</protein>
<dbReference type="InterPro" id="IPR001806">
    <property type="entry name" value="Small_GTPase"/>
</dbReference>
<dbReference type="HOGENOM" id="CLU_041217_23_1_1"/>
<dbReference type="SMART" id="SM00176">
    <property type="entry name" value="RAN"/>
    <property type="match status" value="1"/>
</dbReference>
<dbReference type="SMART" id="SM00177">
    <property type="entry name" value="ARF"/>
    <property type="match status" value="1"/>
</dbReference>
<sequence>MNTIDSKRSNASIVPISQDQYDYLTKIIIIGSSGTGKSCILHRFIKNDFNINSSQTIGVEFSSKLIELVDDELVVKLQLWDTAGQERFRSLTRSYYRGSAGVILCYDLSNKQSLLELDEYLMDVQALTNNPSIIIVGNKLDLPSEEQQVDEFDVLELINKYEFQFNKKINHFKISAKTGDGINEIFQNLTHSIITKLKIGEIDPNNQNFGIQFGNKTYDNFTINSTQFNTINKSSIPSRIIRRKATTLSLIDRSLDDKNKCWC</sequence>
<dbReference type="NCBIfam" id="TIGR00231">
    <property type="entry name" value="small_GTP"/>
    <property type="match status" value="1"/>
</dbReference>
<reference evidence="2 3" key="1">
    <citation type="journal article" date="2012" name="Eukaryot. Cell">
        <title>Draft genome sequence of Wickerhamomyces ciferrii NRRL Y-1031 F-60-10.</title>
        <authorList>
            <person name="Schneider J."/>
            <person name="Andrea H."/>
            <person name="Blom J."/>
            <person name="Jaenicke S."/>
            <person name="Ruckert C."/>
            <person name="Schorsch C."/>
            <person name="Szczepanowski R."/>
            <person name="Farwick M."/>
            <person name="Goesmann A."/>
            <person name="Puhler A."/>
            <person name="Schaffer S."/>
            <person name="Tauch A."/>
            <person name="Kohler T."/>
            <person name="Brinkrolf K."/>
        </authorList>
    </citation>
    <scope>NUCLEOTIDE SEQUENCE [LARGE SCALE GENOMIC DNA]</scope>
    <source>
        <strain evidence="3">ATCC 14091 / BCRC 22168 / CBS 111 / JCM 3599 / NBRC 0793 / NRRL Y-1031 F-60-10</strain>
    </source>
</reference>
<accession>K0KJI8</accession>
<dbReference type="InParanoid" id="K0KJI8"/>
<dbReference type="Proteomes" id="UP000009328">
    <property type="component" value="Unassembled WGS sequence"/>
</dbReference>
<dbReference type="Pfam" id="PF00071">
    <property type="entry name" value="Ras"/>
    <property type="match status" value="1"/>
</dbReference>
<proteinExistence type="inferred from homology"/>
<gene>
    <name evidence="2" type="ORF">BN7_2688</name>
</gene>
<comment type="caution">
    <text evidence="2">The sequence shown here is derived from an EMBL/GenBank/DDBJ whole genome shotgun (WGS) entry which is preliminary data.</text>
</comment>